<dbReference type="Pfam" id="PF00082">
    <property type="entry name" value="Peptidase_S8"/>
    <property type="match status" value="1"/>
</dbReference>
<sequence length="1151" mass="120366">MKPLSRLRLLALLTLVTGACSDVPTGTAGPDPDARTSATSTSTATITGFGFLPPTVKNPAPVPGTFDATRKPTVRVVCTAPSGPSCPTVATFAMGPGSDGIRVDAADESYAVLWRVPSSLAIGGGTYRLEVLDGAQIIGRADLLVARTTQDANRITAPGVAVVAGKPILIKFRITSMAGGALSGPSDAPAADVVPDSQSAVRREDFAQGHPILVGIDVSFNTVMLRLAPTATVGETNAMLAQVGASLIGGARGVAERAPALLVLRFPTTTHAALAERIAQLRGYAIVLGVSPDVLQQTEALPRSGELPIPEDWTWELPSTGPGGGNWGLEVARVPQMWHFNGIVSREGVSTRTGVWEIDTGPGHNDLPTAEWLPSTYGDYDDHPTAVASILGATHNNGGMDGVSPFVQLVTGTHGLSDASDAMPLSLTATVLDTWVNSGLRVVNTSWGLDYLKGKPASTAPEITAIADEHGRVISDVLFALELLGRRLPIFVASAGNYSKDGVLNPSQYAGAMKNASLVHGVAAILTIEALAQQPGGAIVRSSFSSVGGALSAPGAGVLVATYSNGYAFASGTSFAAPFVTGIVSYLYSLYPALPAPTTSSNPVRELLQANSVAVALGTAPRVDAFATALDADRVMGGTRALRGLLDIDDGTQDGNTRVNLANGAEDLGGVMGGNGRIDMQDFRRWRDWLLQAENPAGLSLDGRADHPKRDLNGDGLVKTPAEENVFARGDFNGDGIISPNDRAVMPASLARANLTDLEVMQRLFDDPLYTSQELPALVRSADLHIATDLCTLGVGERLRIRVVQTAGAYTKEVIAPAGDARVVLTVPVTDRSEYVVELAKIAQDGTVLDAKDSKVELAIGSDRLVRTDCVSFRITTELLPRGKIGVPYSAQMAAINNTGPITWSNPNATLPAGLTINARTGLISGTPTDATSRSVSIMAESEGESTFRSYGIRIDPALTIISSGLPATDSGAVYYERLRVIGASAAPTWSIVSGALPNGISLSSIGELTGKSTQIGTFTFTVQASAGGEVATRVLSIIVRPPTFTVTVQIRMVNFFSGTVAKVTSDPLGLTRLDTGGVCEYSSSRDFGLLVLCRVSQRRGSTAVFKLETLSIFRWFDATGRCSTGTTCNVLFDDPDPLVKSRNLSLDLNL</sequence>
<dbReference type="Proteomes" id="UP000076404">
    <property type="component" value="Chromosome"/>
</dbReference>
<evidence type="ECO:0000256" key="3">
    <source>
        <dbReference type="ARBA" id="ARBA00022801"/>
    </source>
</evidence>
<dbReference type="eggNOG" id="COG1404">
    <property type="taxonomic scope" value="Bacteria"/>
</dbReference>
<feature type="domain" description="Peptidase S8/S53" evidence="7">
    <location>
        <begin position="374"/>
        <end position="612"/>
    </location>
</feature>
<comment type="similarity">
    <text evidence="1 5">Belongs to the peptidase S8 family.</text>
</comment>
<dbReference type="InterPro" id="IPR050131">
    <property type="entry name" value="Peptidase_S8_subtilisin-like"/>
</dbReference>
<evidence type="ECO:0000256" key="6">
    <source>
        <dbReference type="SAM" id="SignalP"/>
    </source>
</evidence>
<dbReference type="InterPro" id="IPR036852">
    <property type="entry name" value="Peptidase_S8/S53_dom_sf"/>
</dbReference>
<accession>A0A143BP18</accession>
<reference evidence="8 9" key="2">
    <citation type="journal article" date="2016" name="Environ. Microbiol. Rep.">
        <title>Metagenomic evidence for the presence of phototrophic Gemmatimonadetes bacteria in diverse environments.</title>
        <authorList>
            <person name="Zeng Y."/>
            <person name="Baumbach J."/>
            <person name="Barbosa E.G."/>
            <person name="Azevedo V."/>
            <person name="Zhang C."/>
            <person name="Koblizek M."/>
        </authorList>
    </citation>
    <scope>NUCLEOTIDE SEQUENCE [LARGE SCALE GENOMIC DNA]</scope>
    <source>
        <strain evidence="8 9">AP64</strain>
    </source>
</reference>
<dbReference type="GO" id="GO:0004252">
    <property type="term" value="F:serine-type endopeptidase activity"/>
    <property type="evidence" value="ECO:0007669"/>
    <property type="project" value="InterPro"/>
</dbReference>
<dbReference type="Pfam" id="PF05345">
    <property type="entry name" value="He_PIG"/>
    <property type="match status" value="2"/>
</dbReference>
<keyword evidence="2" id="KW-0645">Protease</keyword>
<evidence type="ECO:0000256" key="5">
    <source>
        <dbReference type="PROSITE-ProRule" id="PRU01240"/>
    </source>
</evidence>
<dbReference type="EMBL" id="CP011454">
    <property type="protein sequence ID" value="AMW06292.1"/>
    <property type="molecule type" value="Genomic_DNA"/>
</dbReference>
<dbReference type="PROSITE" id="PS51892">
    <property type="entry name" value="SUBTILASE"/>
    <property type="match status" value="1"/>
</dbReference>
<keyword evidence="3" id="KW-0378">Hydrolase</keyword>
<protein>
    <recommendedName>
        <fullName evidence="7">Peptidase S8/S53 domain-containing protein</fullName>
    </recommendedName>
</protein>
<gene>
    <name evidence="8" type="ORF">GEMMAAP_18915</name>
</gene>
<dbReference type="Gene3D" id="2.60.40.10">
    <property type="entry name" value="Immunoglobulins"/>
    <property type="match status" value="2"/>
</dbReference>
<dbReference type="Gene3D" id="3.40.50.200">
    <property type="entry name" value="Peptidase S8/S53 domain"/>
    <property type="match status" value="1"/>
</dbReference>
<keyword evidence="6" id="KW-0732">Signal</keyword>
<dbReference type="GO" id="GO:0006508">
    <property type="term" value="P:proteolysis"/>
    <property type="evidence" value="ECO:0007669"/>
    <property type="project" value="UniProtKB-KW"/>
</dbReference>
<dbReference type="PANTHER" id="PTHR43806:SF11">
    <property type="entry name" value="CEREVISIN-RELATED"/>
    <property type="match status" value="1"/>
</dbReference>
<evidence type="ECO:0000313" key="9">
    <source>
        <dbReference type="Proteomes" id="UP000076404"/>
    </source>
</evidence>
<dbReference type="InterPro" id="IPR000209">
    <property type="entry name" value="Peptidase_S8/S53_dom"/>
</dbReference>
<dbReference type="InterPro" id="IPR013783">
    <property type="entry name" value="Ig-like_fold"/>
</dbReference>
<reference evidence="8 9" key="1">
    <citation type="journal article" date="2014" name="Proc. Natl. Acad. Sci. U.S.A.">
        <title>Functional type 2 photosynthetic reaction centers found in the rare bacterial phylum Gemmatimonadetes.</title>
        <authorList>
            <person name="Zeng Y."/>
            <person name="Feng F."/>
            <person name="Medova H."/>
            <person name="Dean J."/>
            <person name="Koblizek M."/>
        </authorList>
    </citation>
    <scope>NUCLEOTIDE SEQUENCE [LARGE SCALE GENOMIC DNA]</scope>
    <source>
        <strain evidence="8 9">AP64</strain>
    </source>
</reference>
<evidence type="ECO:0000256" key="2">
    <source>
        <dbReference type="ARBA" id="ARBA00022670"/>
    </source>
</evidence>
<evidence type="ECO:0000313" key="8">
    <source>
        <dbReference type="EMBL" id="AMW06292.1"/>
    </source>
</evidence>
<name>A0A143BP18_9BACT</name>
<dbReference type="PANTHER" id="PTHR43806">
    <property type="entry name" value="PEPTIDASE S8"/>
    <property type="match status" value="1"/>
</dbReference>
<organism evidence="8 9">
    <name type="scientific">Gemmatimonas phototrophica</name>
    <dbReference type="NCBI Taxonomy" id="1379270"/>
    <lineage>
        <taxon>Bacteria</taxon>
        <taxon>Pseudomonadati</taxon>
        <taxon>Gemmatimonadota</taxon>
        <taxon>Gemmatimonadia</taxon>
        <taxon>Gemmatimonadales</taxon>
        <taxon>Gemmatimonadaceae</taxon>
        <taxon>Gemmatimonas</taxon>
    </lineage>
</organism>
<dbReference type="AlphaFoldDB" id="A0A143BP18"/>
<dbReference type="PROSITE" id="PS00138">
    <property type="entry name" value="SUBTILASE_SER"/>
    <property type="match status" value="1"/>
</dbReference>
<dbReference type="SUPFAM" id="SSF52743">
    <property type="entry name" value="Subtilisin-like"/>
    <property type="match status" value="1"/>
</dbReference>
<dbReference type="eggNOG" id="COG0708">
    <property type="taxonomic scope" value="Bacteria"/>
</dbReference>
<evidence type="ECO:0000259" key="7">
    <source>
        <dbReference type="Pfam" id="PF00082"/>
    </source>
</evidence>
<comment type="caution">
    <text evidence="5">Lacks conserved residue(s) required for the propagation of feature annotation.</text>
</comment>
<keyword evidence="4" id="KW-0720">Serine protease</keyword>
<dbReference type="InterPro" id="IPR023828">
    <property type="entry name" value="Peptidase_S8_Ser-AS"/>
</dbReference>
<evidence type="ECO:0000256" key="1">
    <source>
        <dbReference type="ARBA" id="ARBA00011073"/>
    </source>
</evidence>
<dbReference type="KEGG" id="gph:GEMMAAP_18915"/>
<keyword evidence="9" id="KW-1185">Reference proteome</keyword>
<proteinExistence type="inferred from homology"/>
<evidence type="ECO:0000256" key="4">
    <source>
        <dbReference type="ARBA" id="ARBA00022825"/>
    </source>
</evidence>
<feature type="chain" id="PRO_5007507015" description="Peptidase S8/S53 domain-containing protein" evidence="6">
    <location>
        <begin position="22"/>
        <end position="1151"/>
    </location>
</feature>
<feature type="signal peptide" evidence="6">
    <location>
        <begin position="1"/>
        <end position="21"/>
    </location>
</feature>
<dbReference type="STRING" id="1379270.GEMMAAP_18915"/>
<dbReference type="PROSITE" id="PS51257">
    <property type="entry name" value="PROKAR_LIPOPROTEIN"/>
    <property type="match status" value="1"/>
</dbReference>